<evidence type="ECO:0000256" key="2">
    <source>
        <dbReference type="ARBA" id="ARBA00035107"/>
    </source>
</evidence>
<feature type="domain" description="HTH cro/C1-type" evidence="3">
    <location>
        <begin position="10"/>
        <end position="63"/>
    </location>
</feature>
<evidence type="ECO:0000259" key="3">
    <source>
        <dbReference type="PROSITE" id="PS50943"/>
    </source>
</evidence>
<organism evidence="4 5">
    <name type="scientific">Galerina marginata (strain CBS 339.88)</name>
    <dbReference type="NCBI Taxonomy" id="685588"/>
    <lineage>
        <taxon>Eukaryota</taxon>
        <taxon>Fungi</taxon>
        <taxon>Dikarya</taxon>
        <taxon>Basidiomycota</taxon>
        <taxon>Agaricomycotina</taxon>
        <taxon>Agaricomycetes</taxon>
        <taxon>Agaricomycetidae</taxon>
        <taxon>Agaricales</taxon>
        <taxon>Agaricineae</taxon>
        <taxon>Strophariaceae</taxon>
        <taxon>Galerina</taxon>
    </lineage>
</organism>
<dbReference type="Gene3D" id="1.10.260.40">
    <property type="entry name" value="lambda repressor-like DNA-binding domains"/>
    <property type="match status" value="1"/>
</dbReference>
<keyword evidence="5" id="KW-1185">Reference proteome</keyword>
<sequence length="72" mass="7314">MAPDPQCAALAAAKEKKGLSYAQIASGIGKSEQHVIDIVTGKTKPTEAEFNAIASVLGITSSVPHTGVHATV</sequence>
<dbReference type="InterPro" id="IPR001387">
    <property type="entry name" value="Cro/C1-type_HTH"/>
</dbReference>
<dbReference type="GO" id="GO:0003677">
    <property type="term" value="F:DNA binding"/>
    <property type="evidence" value="ECO:0007669"/>
    <property type="project" value="InterPro"/>
</dbReference>
<dbReference type="PROSITE" id="PS50943">
    <property type="entry name" value="HTH_CROC1"/>
    <property type="match status" value="1"/>
</dbReference>
<name>A0A067TJR1_GALM3</name>
<dbReference type="SMART" id="SM00530">
    <property type="entry name" value="HTH_XRE"/>
    <property type="match status" value="1"/>
</dbReference>
<dbReference type="InterPro" id="IPR010982">
    <property type="entry name" value="Lambda_DNA-bd_dom_sf"/>
</dbReference>
<evidence type="ECO:0000313" key="5">
    <source>
        <dbReference type="Proteomes" id="UP000027222"/>
    </source>
</evidence>
<dbReference type="Pfam" id="PF01381">
    <property type="entry name" value="HTH_3"/>
    <property type="match status" value="1"/>
</dbReference>
<comment type="similarity">
    <text evidence="1">Belongs to the MBF1 family.</text>
</comment>
<proteinExistence type="inferred from homology"/>
<accession>A0A067TJR1</accession>
<dbReference type="Proteomes" id="UP000027222">
    <property type="component" value="Unassembled WGS sequence"/>
</dbReference>
<dbReference type="SUPFAM" id="SSF47413">
    <property type="entry name" value="lambda repressor-like DNA-binding domains"/>
    <property type="match status" value="1"/>
</dbReference>
<evidence type="ECO:0000256" key="1">
    <source>
        <dbReference type="ARBA" id="ARBA00009802"/>
    </source>
</evidence>
<evidence type="ECO:0000313" key="4">
    <source>
        <dbReference type="EMBL" id="KDR79218.1"/>
    </source>
</evidence>
<protein>
    <recommendedName>
        <fullName evidence="3">HTH cro/C1-type domain-containing protein</fullName>
    </recommendedName>
</protein>
<dbReference type="CDD" id="cd00093">
    <property type="entry name" value="HTH_XRE"/>
    <property type="match status" value="1"/>
</dbReference>
<gene>
    <name evidence="4" type="ORF">GALMADRAFT_62971</name>
</gene>
<comment type="function">
    <text evidence="2">Transcriptional coactivator that stimulates GCN4-dependent transcriptional activity by bridging the DNA-binding region of GCN4 and TBP (SPT15), thereby recruiting TBP to GCN4-bound promoters. Involved in induction of the ribosome quality control (RQC) pathway; a pathway that degrades nascent peptide chains during problematic translation. Required to prevent stalled ribosomes from frameshifting.</text>
</comment>
<dbReference type="EMBL" id="KL142373">
    <property type="protein sequence ID" value="KDR79218.1"/>
    <property type="molecule type" value="Genomic_DNA"/>
</dbReference>
<dbReference type="AlphaFoldDB" id="A0A067TJR1"/>
<dbReference type="OrthoDB" id="3226546at2759"/>
<reference evidence="5" key="1">
    <citation type="journal article" date="2014" name="Proc. Natl. Acad. Sci. U.S.A.">
        <title>Extensive sampling of basidiomycete genomes demonstrates inadequacy of the white-rot/brown-rot paradigm for wood decay fungi.</title>
        <authorList>
            <person name="Riley R."/>
            <person name="Salamov A.A."/>
            <person name="Brown D.W."/>
            <person name="Nagy L.G."/>
            <person name="Floudas D."/>
            <person name="Held B.W."/>
            <person name="Levasseur A."/>
            <person name="Lombard V."/>
            <person name="Morin E."/>
            <person name="Otillar R."/>
            <person name="Lindquist E.A."/>
            <person name="Sun H."/>
            <person name="LaButti K.M."/>
            <person name="Schmutz J."/>
            <person name="Jabbour D."/>
            <person name="Luo H."/>
            <person name="Baker S.E."/>
            <person name="Pisabarro A.G."/>
            <person name="Walton J.D."/>
            <person name="Blanchette R.A."/>
            <person name="Henrissat B."/>
            <person name="Martin F."/>
            <person name="Cullen D."/>
            <person name="Hibbett D.S."/>
            <person name="Grigoriev I.V."/>
        </authorList>
    </citation>
    <scope>NUCLEOTIDE SEQUENCE [LARGE SCALE GENOMIC DNA]</scope>
    <source>
        <strain evidence="5">CBS 339.88</strain>
    </source>
</reference>
<dbReference type="HOGENOM" id="CLU_177930_0_0_1"/>